<gene>
    <name evidence="1" type="ORF">CRP01_18480</name>
</gene>
<keyword evidence="2" id="KW-1185">Reference proteome</keyword>
<sequence length="153" mass="16443">MCLFFANNGNAQDYNSAIGLRLGYPLSLTYKTFISDDSAIEVFGGLRGYSSYSWVNVGGAYQVHKPIEGVDGLNWYFGGGASVFFWTYKNSFTGDGSASTTFGILGNLGLDYKFADSPINLSADWMPIFFIGNGFGSGFGGGYGALAVRYTLN</sequence>
<dbReference type="AlphaFoldDB" id="A0A2D0N950"/>
<evidence type="ECO:0000313" key="2">
    <source>
        <dbReference type="Proteomes" id="UP000223913"/>
    </source>
</evidence>
<comment type="caution">
    <text evidence="1">The sequence shown here is derived from an EMBL/GenBank/DDBJ whole genome shotgun (WGS) entry which is preliminary data.</text>
</comment>
<proteinExistence type="predicted"/>
<accession>A0A2D0N950</accession>
<organism evidence="1 2">
    <name type="scientific">Flavilitoribacter nigricans (strain ATCC 23147 / DSM 23189 / NBRC 102662 / NCIMB 1420 / SS-2)</name>
    <name type="common">Lewinella nigricans</name>
    <dbReference type="NCBI Taxonomy" id="1122177"/>
    <lineage>
        <taxon>Bacteria</taxon>
        <taxon>Pseudomonadati</taxon>
        <taxon>Bacteroidota</taxon>
        <taxon>Saprospiria</taxon>
        <taxon>Saprospirales</taxon>
        <taxon>Lewinellaceae</taxon>
        <taxon>Flavilitoribacter</taxon>
    </lineage>
</organism>
<dbReference type="Proteomes" id="UP000223913">
    <property type="component" value="Unassembled WGS sequence"/>
</dbReference>
<protein>
    <recommendedName>
        <fullName evidence="3">Outer membrane protein beta-barrel domain-containing protein</fullName>
    </recommendedName>
</protein>
<dbReference type="EMBL" id="PDUD01000023">
    <property type="protein sequence ID" value="PHN05015.1"/>
    <property type="molecule type" value="Genomic_DNA"/>
</dbReference>
<evidence type="ECO:0008006" key="3">
    <source>
        <dbReference type="Google" id="ProtNLM"/>
    </source>
</evidence>
<name>A0A2D0N950_FLAN2</name>
<reference evidence="1 2" key="1">
    <citation type="submission" date="2017-10" db="EMBL/GenBank/DDBJ databases">
        <title>The draft genome sequence of Lewinella nigricans NBRC 102662.</title>
        <authorList>
            <person name="Wang K."/>
        </authorList>
    </citation>
    <scope>NUCLEOTIDE SEQUENCE [LARGE SCALE GENOMIC DNA]</scope>
    <source>
        <strain evidence="1 2">NBRC 102662</strain>
    </source>
</reference>
<evidence type="ECO:0000313" key="1">
    <source>
        <dbReference type="EMBL" id="PHN05015.1"/>
    </source>
</evidence>